<proteinExistence type="predicted"/>
<dbReference type="CDD" id="cd01356">
    <property type="entry name" value="AcnX_swivel"/>
    <property type="match status" value="1"/>
</dbReference>
<evidence type="ECO:0000313" key="3">
    <source>
        <dbReference type="EMBL" id="TCO81734.1"/>
    </source>
</evidence>
<dbReference type="Gene3D" id="3.50.30.10">
    <property type="entry name" value="Phosphohistidine domain"/>
    <property type="match status" value="1"/>
</dbReference>
<organism evidence="3 4">
    <name type="scientific">Plasticicumulans lactativorans</name>
    <dbReference type="NCBI Taxonomy" id="1133106"/>
    <lineage>
        <taxon>Bacteria</taxon>
        <taxon>Pseudomonadati</taxon>
        <taxon>Pseudomonadota</taxon>
        <taxon>Gammaproteobacteria</taxon>
        <taxon>Candidatus Competibacteraceae</taxon>
        <taxon>Plasticicumulans</taxon>
    </lineage>
</organism>
<gene>
    <name evidence="3" type="ORF">EV699_107127</name>
</gene>
<dbReference type="AlphaFoldDB" id="A0A4R2LQA1"/>
<dbReference type="SUPFAM" id="SSF52016">
    <property type="entry name" value="LeuD/IlvD-like"/>
    <property type="match status" value="1"/>
</dbReference>
<evidence type="ECO:0000313" key="4">
    <source>
        <dbReference type="Proteomes" id="UP000295765"/>
    </source>
</evidence>
<protein>
    <submittedName>
        <fullName evidence="3">Putative aconitase subunit 2</fullName>
    </submittedName>
</protein>
<comment type="caution">
    <text evidence="3">The sequence shown here is derived from an EMBL/GenBank/DDBJ whole genome shotgun (WGS) entry which is preliminary data.</text>
</comment>
<dbReference type="Proteomes" id="UP000295765">
    <property type="component" value="Unassembled WGS sequence"/>
</dbReference>
<dbReference type="Pfam" id="PF01989">
    <property type="entry name" value="AcnX_swivel_put"/>
    <property type="match status" value="1"/>
</dbReference>
<accession>A0A4R2LQA1</accession>
<name>A0A4R2LQA1_9GAMM</name>
<reference evidence="3 4" key="1">
    <citation type="submission" date="2019-03" db="EMBL/GenBank/DDBJ databases">
        <title>Genomic Encyclopedia of Type Strains, Phase IV (KMG-IV): sequencing the most valuable type-strain genomes for metagenomic binning, comparative biology and taxonomic classification.</title>
        <authorList>
            <person name="Goeker M."/>
        </authorList>
    </citation>
    <scope>NUCLEOTIDE SEQUENCE [LARGE SCALE GENOMIC DNA]</scope>
    <source>
        <strain evidence="3 4">DSM 25287</strain>
    </source>
</reference>
<feature type="domain" description="Phosphomevalonate dehydratase small subunit-like" evidence="2">
    <location>
        <begin position="22"/>
        <end position="97"/>
    </location>
</feature>
<keyword evidence="1" id="KW-0456">Lyase</keyword>
<dbReference type="PANTHER" id="PTHR36577">
    <property type="entry name" value="DUF521 DOMAIN PROTEIN (AFU_ORTHOLOGUE AFUA_6G00490)"/>
    <property type="match status" value="1"/>
</dbReference>
<sequence length="139" mass="13834">MQGRVLAAGSAQGELLYAAEPLSFWGGYDPASGEVIDRRHPLSGAIAAGRVLAIPASRGSSTTAAVLLEAVRAGSAPAAILTAGVDTFLALAAIVADELYGRALPVVALAPADFARLAGGGRVHVTADGRVAFDDAAPA</sequence>
<evidence type="ECO:0000259" key="2">
    <source>
        <dbReference type="Pfam" id="PF01989"/>
    </source>
</evidence>
<dbReference type="InterPro" id="IPR002840">
    <property type="entry name" value="PMDh-S-like_dom"/>
</dbReference>
<dbReference type="GO" id="GO:0016829">
    <property type="term" value="F:lyase activity"/>
    <property type="evidence" value="ECO:0007669"/>
    <property type="project" value="UniProtKB-KW"/>
</dbReference>
<evidence type="ECO:0000256" key="1">
    <source>
        <dbReference type="ARBA" id="ARBA00023239"/>
    </source>
</evidence>
<keyword evidence="4" id="KW-1185">Reference proteome</keyword>
<dbReference type="EMBL" id="SLWY01000007">
    <property type="protein sequence ID" value="TCO81734.1"/>
    <property type="molecule type" value="Genomic_DNA"/>
</dbReference>
<dbReference type="PANTHER" id="PTHR36577:SF3">
    <property type="entry name" value="DUF521 DOMAIN PROTEIN (AFU_ORTHOLOGUE AFUA_6G00490)"/>
    <property type="match status" value="1"/>
</dbReference>